<gene>
    <name evidence="4" type="ORF">SANBI_001648</name>
</gene>
<protein>
    <recommendedName>
        <fullName evidence="6">Gram-positive cocci surface proteins LPxTG domain-containing protein</fullName>
    </recommendedName>
</protein>
<feature type="region of interest" description="Disordered" evidence="1">
    <location>
        <begin position="284"/>
        <end position="307"/>
    </location>
</feature>
<evidence type="ECO:0000256" key="3">
    <source>
        <dbReference type="SAM" id="SignalP"/>
    </source>
</evidence>
<feature type="compositionally biased region" description="Low complexity" evidence="1">
    <location>
        <begin position="207"/>
        <end position="219"/>
    </location>
</feature>
<dbReference type="Proteomes" id="UP001304340">
    <property type="component" value="Chromosome"/>
</dbReference>
<dbReference type="EMBL" id="CP138359">
    <property type="protein sequence ID" value="WPF83937.1"/>
    <property type="molecule type" value="Genomic_DNA"/>
</dbReference>
<evidence type="ECO:0008006" key="6">
    <source>
        <dbReference type="Google" id="ProtNLM"/>
    </source>
</evidence>
<evidence type="ECO:0000256" key="1">
    <source>
        <dbReference type="SAM" id="MobiDB-lite"/>
    </source>
</evidence>
<evidence type="ECO:0000256" key="2">
    <source>
        <dbReference type="SAM" id="Phobius"/>
    </source>
</evidence>
<evidence type="ECO:0000313" key="4">
    <source>
        <dbReference type="EMBL" id="WPF83937.1"/>
    </source>
</evidence>
<keyword evidence="3" id="KW-0732">Signal</keyword>
<reference evidence="5" key="1">
    <citation type="submission" date="2023-11" db="EMBL/GenBank/DDBJ databases">
        <authorList>
            <person name="Helweg L.P."/>
            <person name="Kiel A."/>
            <person name="Hitz F."/>
            <person name="Ruckert-Reed C."/>
            <person name="Busche T."/>
            <person name="Kaltschmidt B."/>
            <person name="Kaltschmidt C."/>
        </authorList>
    </citation>
    <scope>NUCLEOTIDE SEQUENCE [LARGE SCALE GENOMIC DNA]</scope>
    <source>
        <strain evidence="5">4.1</strain>
    </source>
</reference>
<evidence type="ECO:0000313" key="5">
    <source>
        <dbReference type="Proteomes" id="UP001304340"/>
    </source>
</evidence>
<dbReference type="KEGG" id="sbil:SANBI_001648"/>
<organism evidence="4 5">
    <name type="scientific">Sanguibacter biliveldensis</name>
    <dbReference type="NCBI Taxonomy" id="3030830"/>
    <lineage>
        <taxon>Bacteria</taxon>
        <taxon>Bacillati</taxon>
        <taxon>Actinomycetota</taxon>
        <taxon>Actinomycetes</taxon>
        <taxon>Micrococcales</taxon>
        <taxon>Sanguibacteraceae</taxon>
        <taxon>Sanguibacter</taxon>
    </lineage>
</organism>
<name>A0AAF0Z708_9MICO</name>
<feature type="region of interest" description="Disordered" evidence="1">
    <location>
        <begin position="185"/>
        <end position="257"/>
    </location>
</feature>
<keyword evidence="2" id="KW-0812">Transmembrane</keyword>
<keyword evidence="2" id="KW-1133">Transmembrane helix</keyword>
<proteinExistence type="predicted"/>
<feature type="transmembrane region" description="Helical" evidence="2">
    <location>
        <begin position="268"/>
        <end position="286"/>
    </location>
</feature>
<dbReference type="AlphaFoldDB" id="A0AAF0Z708"/>
<dbReference type="RefSeq" id="WP_319160687.1">
    <property type="nucleotide sequence ID" value="NZ_CP138359.1"/>
</dbReference>
<feature type="compositionally biased region" description="Gly residues" evidence="1">
    <location>
        <begin position="220"/>
        <end position="255"/>
    </location>
</feature>
<feature type="signal peptide" evidence="3">
    <location>
        <begin position="1"/>
        <end position="21"/>
    </location>
</feature>
<feature type="chain" id="PRO_5042145942" description="Gram-positive cocci surface proteins LPxTG domain-containing protein" evidence="3">
    <location>
        <begin position="22"/>
        <end position="307"/>
    </location>
</feature>
<accession>A0AAF0Z708</accession>
<keyword evidence="2" id="KW-0472">Membrane</keyword>
<sequence length="307" mass="30478">MALASVGALMIVLGAVLAARADVLTVPSPAALEVAEPDPELLVSSDWGIAELSDLRPGQPAYWFVDAAVDGVAGARLTLQIRKDGALMEVPNGVVVVVERCSVEWVDGPGGPSCDLGRTVIATATPDDDLSTSSPRYWLDAVDSRDPSYVMVTLSIEDTPENRADTALMGLTGSLGLGITAVEAVPGETDPPTEPPTDPPTDPPTSEPTGNPTGSPTGEPTGGPSGSPGGPGGPGDGGDTPPAGGGGGDLPGRGTAGLLPTTGAGGALLLWVAGLALVAGGVLTTAHAAGRRRPAVEAAAPTRGDRR</sequence>
<keyword evidence="5" id="KW-1185">Reference proteome</keyword>
<feature type="compositionally biased region" description="Pro residues" evidence="1">
    <location>
        <begin position="192"/>
        <end position="206"/>
    </location>
</feature>